<evidence type="ECO:0000256" key="6">
    <source>
        <dbReference type="ARBA" id="ARBA00022660"/>
    </source>
</evidence>
<dbReference type="GO" id="GO:0020037">
    <property type="term" value="F:heme binding"/>
    <property type="evidence" value="ECO:0007669"/>
    <property type="project" value="InterPro"/>
</dbReference>
<dbReference type="GO" id="GO:0022904">
    <property type="term" value="P:respiratory electron transport chain"/>
    <property type="evidence" value="ECO:0007669"/>
    <property type="project" value="TreeGrafter"/>
</dbReference>
<keyword evidence="8" id="KW-0479">Metal-binding</keyword>
<dbReference type="GO" id="GO:0004129">
    <property type="term" value="F:cytochrome-c oxidase activity"/>
    <property type="evidence" value="ECO:0007669"/>
    <property type="project" value="InterPro"/>
</dbReference>
<dbReference type="PROSITE" id="PS50855">
    <property type="entry name" value="COX1"/>
    <property type="match status" value="1"/>
</dbReference>
<dbReference type="PANTHER" id="PTHR10422">
    <property type="entry name" value="CYTOCHROME C OXIDASE SUBUNIT 1"/>
    <property type="match status" value="1"/>
</dbReference>
<evidence type="ECO:0000256" key="10">
    <source>
        <dbReference type="ARBA" id="ARBA00022989"/>
    </source>
</evidence>
<feature type="transmembrane region" description="Helical" evidence="15">
    <location>
        <begin position="495"/>
        <end position="519"/>
    </location>
</feature>
<dbReference type="FunFam" id="1.20.210.10:FF:000002">
    <property type="entry name" value="Cytochrome o ubiquinol oxidase, subunit I"/>
    <property type="match status" value="1"/>
</dbReference>
<evidence type="ECO:0000256" key="3">
    <source>
        <dbReference type="ARBA" id="ARBA00022448"/>
    </source>
</evidence>
<evidence type="ECO:0000256" key="8">
    <source>
        <dbReference type="ARBA" id="ARBA00022723"/>
    </source>
</evidence>
<evidence type="ECO:0000256" key="9">
    <source>
        <dbReference type="ARBA" id="ARBA00022982"/>
    </source>
</evidence>
<dbReference type="InterPro" id="IPR000883">
    <property type="entry name" value="Cyt_C_Oxase_1"/>
</dbReference>
<feature type="transmembrane region" description="Helical" evidence="15">
    <location>
        <begin position="17"/>
        <end position="37"/>
    </location>
</feature>
<protein>
    <submittedName>
        <fullName evidence="17">Cytochrome bo3 quinol oxidase subunit 1 apoprotein</fullName>
    </submittedName>
</protein>
<feature type="transmembrane region" description="Helical" evidence="15">
    <location>
        <begin position="453"/>
        <end position="475"/>
    </location>
</feature>
<evidence type="ECO:0000256" key="5">
    <source>
        <dbReference type="ARBA" id="ARBA00022617"/>
    </source>
</evidence>
<evidence type="ECO:0000313" key="17">
    <source>
        <dbReference type="EMBL" id="SMF40066.1"/>
    </source>
</evidence>
<dbReference type="GO" id="GO:0005886">
    <property type="term" value="C:plasma membrane"/>
    <property type="evidence" value="ECO:0007669"/>
    <property type="project" value="UniProtKB-SubCell"/>
</dbReference>
<comment type="subcellular location">
    <subcellularLocation>
        <location evidence="1">Cell membrane</location>
        <topology evidence="1">Multi-pass membrane protein</topology>
    </subcellularLocation>
</comment>
<proteinExistence type="inferred from homology"/>
<dbReference type="PRINTS" id="PR01165">
    <property type="entry name" value="CYCOXIDASEI"/>
</dbReference>
<organism evidence="17 18">
    <name type="scientific">Pseudogulbenkiania subflava DSM 22618</name>
    <dbReference type="NCBI Taxonomy" id="1123014"/>
    <lineage>
        <taxon>Bacteria</taxon>
        <taxon>Pseudomonadati</taxon>
        <taxon>Pseudomonadota</taxon>
        <taxon>Betaproteobacteria</taxon>
        <taxon>Neisseriales</taxon>
        <taxon>Chromobacteriaceae</taxon>
        <taxon>Pseudogulbenkiania</taxon>
    </lineage>
</organism>
<dbReference type="GO" id="GO:0009060">
    <property type="term" value="P:aerobic respiration"/>
    <property type="evidence" value="ECO:0007669"/>
    <property type="project" value="InterPro"/>
</dbReference>
<reference evidence="18" key="1">
    <citation type="submission" date="2017-04" db="EMBL/GenBank/DDBJ databases">
        <authorList>
            <person name="Varghese N."/>
            <person name="Submissions S."/>
        </authorList>
    </citation>
    <scope>NUCLEOTIDE SEQUENCE [LARGE SCALE GENOMIC DNA]</scope>
    <source>
        <strain evidence="18">DSM 22618</strain>
    </source>
</reference>
<evidence type="ECO:0000256" key="13">
    <source>
        <dbReference type="ARBA" id="ARBA00023136"/>
    </source>
</evidence>
<gene>
    <name evidence="17" type="ORF">SAMN02745746_03015</name>
</gene>
<keyword evidence="3 14" id="KW-0813">Transport</keyword>
<keyword evidence="18" id="KW-1185">Reference proteome</keyword>
<dbReference type="RefSeq" id="WP_085277148.1">
    <property type="nucleotide sequence ID" value="NZ_FXAG01000018.1"/>
</dbReference>
<evidence type="ECO:0000256" key="1">
    <source>
        <dbReference type="ARBA" id="ARBA00004651"/>
    </source>
</evidence>
<dbReference type="InterPro" id="IPR023615">
    <property type="entry name" value="Cyt_c_Oxase_su1_BS"/>
</dbReference>
<dbReference type="GO" id="GO:0009486">
    <property type="term" value="F:cytochrome bo3 ubiquinol oxidase activity"/>
    <property type="evidence" value="ECO:0007669"/>
    <property type="project" value="TreeGrafter"/>
</dbReference>
<keyword evidence="9 14" id="KW-0249">Electron transport</keyword>
<evidence type="ECO:0000256" key="15">
    <source>
        <dbReference type="SAM" id="Phobius"/>
    </source>
</evidence>
<feature type="transmembrane region" description="Helical" evidence="15">
    <location>
        <begin position="140"/>
        <end position="161"/>
    </location>
</feature>
<keyword evidence="7 14" id="KW-0812">Transmembrane</keyword>
<keyword evidence="5 14" id="KW-0349">Heme</keyword>
<evidence type="ECO:0000313" key="18">
    <source>
        <dbReference type="Proteomes" id="UP000192920"/>
    </source>
</evidence>
<accession>A0A1Y6C708</accession>
<feature type="transmembrane region" description="Helical" evidence="15">
    <location>
        <begin position="235"/>
        <end position="256"/>
    </location>
</feature>
<feature type="transmembrane region" description="Helical" evidence="15">
    <location>
        <begin position="190"/>
        <end position="214"/>
    </location>
</feature>
<dbReference type="GO" id="GO:0046872">
    <property type="term" value="F:metal ion binding"/>
    <property type="evidence" value="ECO:0007669"/>
    <property type="project" value="UniProtKB-KW"/>
</dbReference>
<evidence type="ECO:0000259" key="16">
    <source>
        <dbReference type="PROSITE" id="PS50855"/>
    </source>
</evidence>
<keyword evidence="13 15" id="KW-0472">Membrane</keyword>
<evidence type="ECO:0000256" key="2">
    <source>
        <dbReference type="ARBA" id="ARBA00009578"/>
    </source>
</evidence>
<evidence type="ECO:0000256" key="7">
    <source>
        <dbReference type="ARBA" id="ARBA00022692"/>
    </source>
</evidence>
<evidence type="ECO:0000256" key="11">
    <source>
        <dbReference type="ARBA" id="ARBA00023004"/>
    </source>
</evidence>
<sequence>MLLGKLTLDAIPFHEPIIMGALSGAGLFGLAIIAAITKFGKWGYLWKEWLTSVDHKKIGVMYIIVALVMLLRGFADALMMRTQLAMATGGAHGIFPPEHYDQIFTAHGVIMIIFMAMPFMTGLMNIVVPLQIGARDVAFPFLNSLSFWLLVAAAALVNISLGVGEFAKTGWVAYPPLSELAYSPGVGVDYYIWALQISGIGTTLTALNFLVTILKMRAPGMKLMQMPIFTWTCTWANVLIVSSFPILTGALAMLTLDRYLDFHFFTSEAGGNPMMYLNLFWAWGHPEVYILVLPAFGIFSEVISTFSGKRLFGHTSMIIASGVITVLGFMVWLHHFFTMGSGASVNAFFGIATMVISVPTGVKLFNWLFTIYRGRLRFTAPVLWTLGFMVTFSIGGMTGVLMAVPGADFMLHNSLFLIAHFHNTIIGGAVFGYLAGFVFWFPKAFGFKLDERLGKAAFWFWQTGFYFAFVPLYILGFMGMTRRLNHTDNPLWTPWLYAACIGAVLIAIGIGCQLLQIYVSVRNRKQLADVTGDPWNGHTLEWSTSSPPPFYNFAKVPHVHDIDAFTDMKEKGVAYEIPQQYAPIHMPQNTAAGVYIGGFTLVCGFALIWHIWWLAIVGLLGIIASMLGRAYDSNLDYYVQPDEVESIERERFEKMGIDFDRYDERETARPRPTKTLEQV</sequence>
<dbReference type="GO" id="GO:0016682">
    <property type="term" value="F:oxidoreductase activity, acting on diphenols and related substances as donors, oxygen as acceptor"/>
    <property type="evidence" value="ECO:0007669"/>
    <property type="project" value="InterPro"/>
</dbReference>
<evidence type="ECO:0000256" key="12">
    <source>
        <dbReference type="ARBA" id="ARBA00023008"/>
    </source>
</evidence>
<keyword evidence="4" id="KW-1003">Cell membrane</keyword>
<feature type="transmembrane region" description="Helical" evidence="15">
    <location>
        <begin position="416"/>
        <end position="441"/>
    </location>
</feature>
<dbReference type="CDD" id="cd01662">
    <property type="entry name" value="Ubiquinol_Oxidase_I"/>
    <property type="match status" value="1"/>
</dbReference>
<dbReference type="InterPro" id="IPR023616">
    <property type="entry name" value="Cyt_c_oxase-like_su1_dom"/>
</dbReference>
<dbReference type="Pfam" id="PF00115">
    <property type="entry name" value="COX1"/>
    <property type="match status" value="1"/>
</dbReference>
<feature type="domain" description="Cytochrome oxidase subunit I profile" evidence="16">
    <location>
        <begin position="40"/>
        <end position="560"/>
    </location>
</feature>
<dbReference type="NCBIfam" id="TIGR02843">
    <property type="entry name" value="CyoB"/>
    <property type="match status" value="1"/>
</dbReference>
<dbReference type="SUPFAM" id="SSF81442">
    <property type="entry name" value="Cytochrome c oxidase subunit I-like"/>
    <property type="match status" value="1"/>
</dbReference>
<feature type="transmembrane region" description="Helical" evidence="15">
    <location>
        <begin position="381"/>
        <end position="404"/>
    </location>
</feature>
<keyword evidence="12" id="KW-0186">Copper</keyword>
<dbReference type="PROSITE" id="PS00077">
    <property type="entry name" value="COX1_CUB"/>
    <property type="match status" value="1"/>
</dbReference>
<feature type="transmembrane region" description="Helical" evidence="15">
    <location>
        <begin position="311"/>
        <end position="333"/>
    </location>
</feature>
<dbReference type="InterPro" id="IPR014207">
    <property type="entry name" value="Cyt_c_ubiqinol_oxidase_su1"/>
</dbReference>
<dbReference type="STRING" id="1123014.SAMN02745746_03015"/>
<dbReference type="Proteomes" id="UP000192920">
    <property type="component" value="Unassembled WGS sequence"/>
</dbReference>
<dbReference type="EMBL" id="FXAG01000018">
    <property type="protein sequence ID" value="SMF40066.1"/>
    <property type="molecule type" value="Genomic_DNA"/>
</dbReference>
<feature type="transmembrane region" description="Helical" evidence="15">
    <location>
        <begin position="58"/>
        <end position="75"/>
    </location>
</feature>
<evidence type="ECO:0000256" key="4">
    <source>
        <dbReference type="ARBA" id="ARBA00022475"/>
    </source>
</evidence>
<keyword evidence="6 14" id="KW-0679">Respiratory chain</keyword>
<comment type="similarity">
    <text evidence="2 14">Belongs to the heme-copper respiratory oxidase family.</text>
</comment>
<dbReference type="GO" id="GO:0015990">
    <property type="term" value="P:electron transport coupled proton transport"/>
    <property type="evidence" value="ECO:0007669"/>
    <property type="project" value="TreeGrafter"/>
</dbReference>
<dbReference type="AlphaFoldDB" id="A0A1Y6C708"/>
<feature type="transmembrane region" description="Helical" evidence="15">
    <location>
        <begin position="104"/>
        <end position="128"/>
    </location>
</feature>
<keyword evidence="10 15" id="KW-1133">Transmembrane helix</keyword>
<keyword evidence="11" id="KW-0408">Iron</keyword>
<evidence type="ECO:0000256" key="14">
    <source>
        <dbReference type="RuleBase" id="RU000370"/>
    </source>
</evidence>
<feature type="transmembrane region" description="Helical" evidence="15">
    <location>
        <begin position="594"/>
        <end position="627"/>
    </location>
</feature>
<dbReference type="PANTHER" id="PTHR10422:SF35">
    <property type="entry name" value="CYTOCHROME BO(3) UBIQUINOL OXIDASE SUBUNIT 1"/>
    <property type="match status" value="1"/>
</dbReference>
<name>A0A1Y6C708_9NEIS</name>
<dbReference type="Gene3D" id="1.20.210.10">
    <property type="entry name" value="Cytochrome c oxidase-like, subunit I domain"/>
    <property type="match status" value="1"/>
</dbReference>
<feature type="transmembrane region" description="Helical" evidence="15">
    <location>
        <begin position="345"/>
        <end position="369"/>
    </location>
</feature>
<dbReference type="InterPro" id="IPR036927">
    <property type="entry name" value="Cyt_c_oxase-like_su1_sf"/>
</dbReference>
<feature type="transmembrane region" description="Helical" evidence="15">
    <location>
        <begin position="276"/>
        <end position="299"/>
    </location>
</feature>